<protein>
    <submittedName>
        <fullName evidence="2">Gfo/Idh/MocA family oxidoreductase</fullName>
    </submittedName>
</protein>
<dbReference type="Pfam" id="PF01408">
    <property type="entry name" value="GFO_IDH_MocA"/>
    <property type="match status" value="1"/>
</dbReference>
<proteinExistence type="predicted"/>
<dbReference type="Gene3D" id="3.30.360.10">
    <property type="entry name" value="Dihydrodipicolinate Reductase, domain 2"/>
    <property type="match status" value="1"/>
</dbReference>
<dbReference type="Proteomes" id="UP000659630">
    <property type="component" value="Unassembled WGS sequence"/>
</dbReference>
<accession>A0A923I5F0</accession>
<dbReference type="PANTHER" id="PTHR43377:SF1">
    <property type="entry name" value="BILIVERDIN REDUCTASE A"/>
    <property type="match status" value="1"/>
</dbReference>
<dbReference type="PANTHER" id="PTHR43377">
    <property type="entry name" value="BILIVERDIN REDUCTASE A"/>
    <property type="match status" value="1"/>
</dbReference>
<dbReference type="EMBL" id="JACONZ010000001">
    <property type="protein sequence ID" value="MBC5580638.1"/>
    <property type="molecule type" value="Genomic_DNA"/>
</dbReference>
<dbReference type="GO" id="GO:0000166">
    <property type="term" value="F:nucleotide binding"/>
    <property type="evidence" value="ECO:0007669"/>
    <property type="project" value="InterPro"/>
</dbReference>
<gene>
    <name evidence="2" type="ORF">H8S23_03880</name>
</gene>
<evidence type="ECO:0000313" key="3">
    <source>
        <dbReference type="Proteomes" id="UP000659630"/>
    </source>
</evidence>
<dbReference type="SUPFAM" id="SSF51735">
    <property type="entry name" value="NAD(P)-binding Rossmann-fold domains"/>
    <property type="match status" value="1"/>
</dbReference>
<dbReference type="RefSeq" id="WP_186886977.1">
    <property type="nucleotide sequence ID" value="NZ_JACONZ010000001.1"/>
</dbReference>
<keyword evidence="3" id="KW-1185">Reference proteome</keyword>
<dbReference type="InterPro" id="IPR036291">
    <property type="entry name" value="NAD(P)-bd_dom_sf"/>
</dbReference>
<name>A0A923I5F0_9FIRM</name>
<comment type="caution">
    <text evidence="2">The sequence shown here is derived from an EMBL/GenBank/DDBJ whole genome shotgun (WGS) entry which is preliminary data.</text>
</comment>
<evidence type="ECO:0000259" key="1">
    <source>
        <dbReference type="Pfam" id="PF01408"/>
    </source>
</evidence>
<evidence type="ECO:0000313" key="2">
    <source>
        <dbReference type="EMBL" id="MBC5580638.1"/>
    </source>
</evidence>
<feature type="domain" description="Gfo/Idh/MocA-like oxidoreductase N-terminal" evidence="1">
    <location>
        <begin position="3"/>
        <end position="110"/>
    </location>
</feature>
<organism evidence="2 3">
    <name type="scientific">Anaerofilum hominis</name>
    <dbReference type="NCBI Taxonomy" id="2763016"/>
    <lineage>
        <taxon>Bacteria</taxon>
        <taxon>Bacillati</taxon>
        <taxon>Bacillota</taxon>
        <taxon>Clostridia</taxon>
        <taxon>Eubacteriales</taxon>
        <taxon>Oscillospiraceae</taxon>
        <taxon>Anaerofilum</taxon>
    </lineage>
</organism>
<dbReference type="InterPro" id="IPR000683">
    <property type="entry name" value="Gfo/Idh/MocA-like_OxRdtase_N"/>
</dbReference>
<reference evidence="2" key="1">
    <citation type="submission" date="2020-08" db="EMBL/GenBank/DDBJ databases">
        <title>Genome public.</title>
        <authorList>
            <person name="Liu C."/>
            <person name="Sun Q."/>
        </authorList>
    </citation>
    <scope>NUCLEOTIDE SEQUENCE</scope>
    <source>
        <strain evidence="2">BX8</strain>
    </source>
</reference>
<dbReference type="Gene3D" id="3.40.50.720">
    <property type="entry name" value="NAD(P)-binding Rossmann-like Domain"/>
    <property type="match status" value="1"/>
</dbReference>
<dbReference type="SUPFAM" id="SSF55347">
    <property type="entry name" value="Glyceraldehyde-3-phosphate dehydrogenase-like, C-terminal domain"/>
    <property type="match status" value="1"/>
</dbReference>
<sequence length="328" mass="36863">MELLIVGLGSMGKRRARLLRGLEPEAGLSGVDSNPGRREEARALGIRVFESIPAAVAARRYDAALVCTAPLSHAAIIAQLLDAGLPVFTELNLVADCYRENMAKAKEKGLLLFLSSTMLYRGETRHIAGRVRAFEGPVNYLYHIGQYLPDWHPWEDYKNFFVGDARTGGCREIFGIELPWLLDAFGPVRAVQAKADRLTRLDLPYPDCWFVTLTHENGTRGVLAVDVVCPKAVRSFEAFGEGLHLFWEGNPRELYEFDPVTKEKRFVSTYQTVEQDPRYSDNIVENAYVDELAEFLACLRGQATARYSFEKDLAALDLIEEIEREAGR</sequence>
<dbReference type="InterPro" id="IPR051450">
    <property type="entry name" value="Gfo/Idh/MocA_Oxidoreductases"/>
</dbReference>
<dbReference type="AlphaFoldDB" id="A0A923I5F0"/>